<dbReference type="PROSITE" id="PS50927">
    <property type="entry name" value="BULB_LECTIN"/>
    <property type="match status" value="1"/>
</dbReference>
<evidence type="ECO:0000259" key="24">
    <source>
        <dbReference type="PROSITE" id="PS50011"/>
    </source>
</evidence>
<feature type="transmembrane region" description="Helical" evidence="22">
    <location>
        <begin position="429"/>
        <end position="451"/>
    </location>
</feature>
<dbReference type="Pfam" id="PF00069">
    <property type="entry name" value="Pkinase"/>
    <property type="match status" value="1"/>
</dbReference>
<keyword evidence="27" id="KW-1185">Reference proteome</keyword>
<dbReference type="SUPFAM" id="SSF51110">
    <property type="entry name" value="alpha-D-mannose-specific plant lectins"/>
    <property type="match status" value="1"/>
</dbReference>
<dbReference type="OrthoDB" id="1668230at2759"/>
<evidence type="ECO:0000256" key="16">
    <source>
        <dbReference type="ARBA" id="ARBA00023180"/>
    </source>
</evidence>
<dbReference type="KEGG" id="rarg:115753709"/>
<dbReference type="InterPro" id="IPR024171">
    <property type="entry name" value="SRK-like_kinase"/>
</dbReference>
<evidence type="ECO:0000256" key="12">
    <source>
        <dbReference type="ARBA" id="ARBA00022989"/>
    </source>
</evidence>
<evidence type="ECO:0000256" key="23">
    <source>
        <dbReference type="SAM" id="SignalP"/>
    </source>
</evidence>
<keyword evidence="6 22" id="KW-0812">Transmembrane</keyword>
<dbReference type="PANTHER" id="PTHR47976">
    <property type="entry name" value="G-TYPE LECTIN S-RECEPTOR-LIKE SERINE/THREONINE-PROTEIN KINASE SD2-5"/>
    <property type="match status" value="1"/>
</dbReference>
<dbReference type="InterPro" id="IPR000719">
    <property type="entry name" value="Prot_kinase_dom"/>
</dbReference>
<keyword evidence="12 22" id="KW-1133">Transmembrane helix</keyword>
<evidence type="ECO:0000256" key="10">
    <source>
        <dbReference type="ARBA" id="ARBA00022777"/>
    </source>
</evidence>
<keyword evidence="2 19" id="KW-0723">Serine/threonine-protein kinase</keyword>
<evidence type="ECO:0000256" key="8">
    <source>
        <dbReference type="ARBA" id="ARBA00022734"/>
    </source>
</evidence>
<organism evidence="27 28">
    <name type="scientific">Rhodamnia argentea</name>
    <dbReference type="NCBI Taxonomy" id="178133"/>
    <lineage>
        <taxon>Eukaryota</taxon>
        <taxon>Viridiplantae</taxon>
        <taxon>Streptophyta</taxon>
        <taxon>Embryophyta</taxon>
        <taxon>Tracheophyta</taxon>
        <taxon>Spermatophyta</taxon>
        <taxon>Magnoliopsida</taxon>
        <taxon>eudicotyledons</taxon>
        <taxon>Gunneridae</taxon>
        <taxon>Pentapetalae</taxon>
        <taxon>rosids</taxon>
        <taxon>malvids</taxon>
        <taxon>Myrtales</taxon>
        <taxon>Myrtaceae</taxon>
        <taxon>Myrtoideae</taxon>
        <taxon>Myrteae</taxon>
        <taxon>Australasian group</taxon>
        <taxon>Rhodamnia</taxon>
    </lineage>
</organism>
<dbReference type="PANTHER" id="PTHR47976:SF1">
    <property type="entry name" value="G-TYPE LECTIN S-RECEPTOR-LIKE SERINE_THREONINE-PROTEIN KINASE SD2-5"/>
    <property type="match status" value="1"/>
</dbReference>
<evidence type="ECO:0000256" key="15">
    <source>
        <dbReference type="ARBA" id="ARBA00023170"/>
    </source>
</evidence>
<dbReference type="InterPro" id="IPR003609">
    <property type="entry name" value="Pan_app"/>
</dbReference>
<evidence type="ECO:0000313" key="28">
    <source>
        <dbReference type="RefSeq" id="XP_030548305.1"/>
    </source>
</evidence>
<feature type="binding site" evidence="20">
    <location>
        <position position="523"/>
    </location>
    <ligand>
        <name>ATP</name>
        <dbReference type="ChEBI" id="CHEBI:30616"/>
    </ligand>
</feature>
<feature type="compositionally biased region" description="Polar residues" evidence="21">
    <location>
        <begin position="792"/>
        <end position="807"/>
    </location>
</feature>
<dbReference type="GO" id="GO:0016020">
    <property type="term" value="C:membrane"/>
    <property type="evidence" value="ECO:0007669"/>
    <property type="project" value="UniProtKB-SubCell"/>
</dbReference>
<dbReference type="CDD" id="cd00028">
    <property type="entry name" value="B_lectin"/>
    <property type="match status" value="1"/>
</dbReference>
<evidence type="ECO:0000256" key="20">
    <source>
        <dbReference type="PROSITE-ProRule" id="PRU10141"/>
    </source>
</evidence>
<accession>A0A8B8QML7</accession>
<name>A0A8B8QML7_9MYRT</name>
<comment type="subcellular location">
    <subcellularLocation>
        <location evidence="1">Membrane</location>
        <topology evidence="1">Single-pass type I membrane protein</topology>
    </subcellularLocation>
</comment>
<evidence type="ECO:0000259" key="25">
    <source>
        <dbReference type="PROSITE" id="PS50927"/>
    </source>
</evidence>
<evidence type="ECO:0000256" key="6">
    <source>
        <dbReference type="ARBA" id="ARBA00022692"/>
    </source>
</evidence>
<dbReference type="EC" id="2.7.11.1" evidence="19"/>
<evidence type="ECO:0000256" key="3">
    <source>
        <dbReference type="ARBA" id="ARBA00022536"/>
    </source>
</evidence>
<evidence type="ECO:0000256" key="14">
    <source>
        <dbReference type="ARBA" id="ARBA00023157"/>
    </source>
</evidence>
<dbReference type="SUPFAM" id="SSF56112">
    <property type="entry name" value="Protein kinase-like (PK-like)"/>
    <property type="match status" value="1"/>
</dbReference>
<sequence length="817" mass="88599">MVSSRSMAVAGNLWLCVILLSSISLEGAQSKDKIYPGFQASEMGSIDTSGVFLLSNSSIFGLGFVQASSPSLYSLAVVHSPSNTIVWSANRDNPVMNSDTFVFDENGNAFLQKAGSEVWSTNTSGKGVSAIELRDSGNLVLLAKDSTVVWQSFDHPTDTLLSNQDFTQGMRLMSPGSKNLNYTLKIKSGDMILSAGYITPQPYWSMGKDSRHVKDKNGGQVISATLVANSWSFYDESRTLLWQFPFSDNSDPKATWIAVLGQDGIISFSSLGSGGSPDGSSVKIPSDACSTPEPCDPYVVCYNGNMCRCLSALTPHLNCSSGLGSPCDHSKDSIDLLNAGEGIGYFALGFVSPTLNADLNGCKTSCLNNCSCLALFYQNSSGDCYLFDSIGAFQSADQNSGFVSYIKVLTSGGTNGGNSQDSGSNKKRLLYVVIISVSTFFVVLGLIYAGFRYSKANPALPEAPQENSDEENFLESLSGMPVRFSYKELQDATNDFSMKLGQGGFGSVYRGVLPDGTRLAVKKLEGIGQGKKEFRAEVCIIGSIHHHHLVKLKGFCAEGTHRLLAYEYMANGSLDKWIFKKDNGGTLDWGRRYDIAIGTAKGLAYLHEDCDAKIVHCDIKPENVLLDDSFLAKVSDFGLAKLMTREQSHVFTTLRGTRGYLAPEWITNYAISEKSDVYSYGMVLLEIISGRKNYNSEETSEKSYFPSYAFKMMEEGKLREILDSGLETDERDETVSIAIKVALWCIQEDMNLRPSMSKVVQMLEGVCLVPQPPTSSPLGSRFLPSLFKSASEEGTSSGPSDGNSDANLSAVRLSGPR</sequence>
<dbReference type="Gene3D" id="2.90.10.10">
    <property type="entry name" value="Bulb-type lectin domain"/>
    <property type="match status" value="1"/>
</dbReference>
<dbReference type="InterPro" id="IPR036426">
    <property type="entry name" value="Bulb-type_lectin_dom_sf"/>
</dbReference>
<keyword evidence="14" id="KW-1015">Disulfide bond</keyword>
<dbReference type="InterPro" id="IPR011009">
    <property type="entry name" value="Kinase-like_dom_sf"/>
</dbReference>
<evidence type="ECO:0000256" key="4">
    <source>
        <dbReference type="ARBA" id="ARBA00022553"/>
    </source>
</evidence>
<dbReference type="PROSITE" id="PS50011">
    <property type="entry name" value="PROTEIN_KINASE_DOM"/>
    <property type="match status" value="1"/>
</dbReference>
<feature type="signal peptide" evidence="23">
    <location>
        <begin position="1"/>
        <end position="30"/>
    </location>
</feature>
<evidence type="ECO:0000256" key="11">
    <source>
        <dbReference type="ARBA" id="ARBA00022840"/>
    </source>
</evidence>
<comment type="similarity">
    <text evidence="19">Belongs to the protein kinase superfamily. Ser/Thr protein kinase family.</text>
</comment>
<evidence type="ECO:0000256" key="1">
    <source>
        <dbReference type="ARBA" id="ARBA00004479"/>
    </source>
</evidence>
<dbReference type="Proteomes" id="UP000827889">
    <property type="component" value="Chromosome 4"/>
</dbReference>
<feature type="domain" description="Bulb-type lectin" evidence="25">
    <location>
        <begin position="38"/>
        <end position="154"/>
    </location>
</feature>
<evidence type="ECO:0000256" key="19">
    <source>
        <dbReference type="PIRNR" id="PIRNR000641"/>
    </source>
</evidence>
<feature type="chain" id="PRO_5044667038" description="Receptor-like serine/threonine-protein kinase" evidence="23">
    <location>
        <begin position="31"/>
        <end position="817"/>
    </location>
</feature>
<dbReference type="GeneID" id="115753709"/>
<evidence type="ECO:0000256" key="22">
    <source>
        <dbReference type="SAM" id="Phobius"/>
    </source>
</evidence>
<dbReference type="InterPro" id="IPR001480">
    <property type="entry name" value="Bulb-type_lectin_dom"/>
</dbReference>
<feature type="domain" description="Apple" evidence="26">
    <location>
        <begin position="327"/>
        <end position="410"/>
    </location>
</feature>
<evidence type="ECO:0000256" key="2">
    <source>
        <dbReference type="ARBA" id="ARBA00022527"/>
    </source>
</evidence>
<dbReference type="SMART" id="SM00220">
    <property type="entry name" value="S_TKc"/>
    <property type="match status" value="1"/>
</dbReference>
<keyword evidence="9 19" id="KW-0547">Nucleotide-binding</keyword>
<dbReference type="InterPro" id="IPR008271">
    <property type="entry name" value="Ser/Thr_kinase_AS"/>
</dbReference>
<protein>
    <recommendedName>
        <fullName evidence="19">Receptor-like serine/threonine-protein kinase</fullName>
        <ecNumber evidence="19">2.7.11.1</ecNumber>
    </recommendedName>
</protein>
<keyword evidence="10 19" id="KW-0418">Kinase</keyword>
<dbReference type="PROSITE" id="PS00108">
    <property type="entry name" value="PROTEIN_KINASE_ST"/>
    <property type="match status" value="1"/>
</dbReference>
<evidence type="ECO:0000256" key="21">
    <source>
        <dbReference type="SAM" id="MobiDB-lite"/>
    </source>
</evidence>
<evidence type="ECO:0000256" key="9">
    <source>
        <dbReference type="ARBA" id="ARBA00022741"/>
    </source>
</evidence>
<dbReference type="FunFam" id="1.10.510.10:FF:000248">
    <property type="entry name" value="S-receptor-like kinase 5"/>
    <property type="match status" value="1"/>
</dbReference>
<dbReference type="PROSITE" id="PS50948">
    <property type="entry name" value="PAN"/>
    <property type="match status" value="1"/>
</dbReference>
<dbReference type="CDD" id="cd14066">
    <property type="entry name" value="STKc_IRAK"/>
    <property type="match status" value="1"/>
</dbReference>
<feature type="region of interest" description="Disordered" evidence="21">
    <location>
        <begin position="789"/>
        <end position="817"/>
    </location>
</feature>
<keyword evidence="13 22" id="KW-0472">Membrane</keyword>
<dbReference type="SMART" id="SM00108">
    <property type="entry name" value="B_lectin"/>
    <property type="match status" value="1"/>
</dbReference>
<evidence type="ECO:0000313" key="29">
    <source>
        <dbReference type="RefSeq" id="XP_048133227.1"/>
    </source>
</evidence>
<evidence type="ECO:0000256" key="17">
    <source>
        <dbReference type="ARBA" id="ARBA00047899"/>
    </source>
</evidence>
<evidence type="ECO:0000256" key="7">
    <source>
        <dbReference type="ARBA" id="ARBA00022729"/>
    </source>
</evidence>
<dbReference type="PROSITE" id="PS00107">
    <property type="entry name" value="PROTEIN_KINASE_ATP"/>
    <property type="match status" value="1"/>
</dbReference>
<dbReference type="Gene3D" id="1.10.510.10">
    <property type="entry name" value="Transferase(Phosphotransferase) domain 1"/>
    <property type="match status" value="1"/>
</dbReference>
<dbReference type="Gene3D" id="3.30.200.20">
    <property type="entry name" value="Phosphorylase Kinase, domain 1"/>
    <property type="match status" value="1"/>
</dbReference>
<keyword evidence="15" id="KW-0675">Receptor</keyword>
<keyword evidence="5 19" id="KW-0808">Transferase</keyword>
<dbReference type="GO" id="GO:0030246">
    <property type="term" value="F:carbohydrate binding"/>
    <property type="evidence" value="ECO:0007669"/>
    <property type="project" value="UniProtKB-KW"/>
</dbReference>
<keyword evidence="11 19" id="KW-0067">ATP-binding</keyword>
<evidence type="ECO:0000256" key="18">
    <source>
        <dbReference type="ARBA" id="ARBA00048679"/>
    </source>
</evidence>
<dbReference type="InterPro" id="IPR051343">
    <property type="entry name" value="G-type_lectin_kinases/EP1-like"/>
</dbReference>
<gene>
    <name evidence="28 29" type="primary">LOC115753709</name>
</gene>
<dbReference type="GO" id="GO:0005524">
    <property type="term" value="F:ATP binding"/>
    <property type="evidence" value="ECO:0007669"/>
    <property type="project" value="UniProtKB-UniRule"/>
</dbReference>
<dbReference type="FunFam" id="3.30.200.20:FF:000178">
    <property type="entry name" value="serine/threonine-protein kinase PBS1-like"/>
    <property type="match status" value="1"/>
</dbReference>
<keyword evidence="7 23" id="KW-0732">Signal</keyword>
<dbReference type="RefSeq" id="XP_048133227.1">
    <property type="nucleotide sequence ID" value="XM_048277270.1"/>
</dbReference>
<dbReference type="CDD" id="cd01098">
    <property type="entry name" value="PAN_AP_plant"/>
    <property type="match status" value="1"/>
</dbReference>
<evidence type="ECO:0000259" key="26">
    <source>
        <dbReference type="PROSITE" id="PS50948"/>
    </source>
</evidence>
<dbReference type="SMART" id="SM00473">
    <property type="entry name" value="PAN_AP"/>
    <property type="match status" value="1"/>
</dbReference>
<evidence type="ECO:0000256" key="5">
    <source>
        <dbReference type="ARBA" id="ARBA00022679"/>
    </source>
</evidence>
<dbReference type="FunFam" id="2.90.10.10:FF:000008">
    <property type="entry name" value="Serine/threonine-protein kinase"/>
    <property type="match status" value="1"/>
</dbReference>
<comment type="catalytic activity">
    <reaction evidence="17 19">
        <text>L-threonyl-[protein] + ATP = O-phospho-L-threonyl-[protein] + ADP + H(+)</text>
        <dbReference type="Rhea" id="RHEA:46608"/>
        <dbReference type="Rhea" id="RHEA-COMP:11060"/>
        <dbReference type="Rhea" id="RHEA-COMP:11605"/>
        <dbReference type="ChEBI" id="CHEBI:15378"/>
        <dbReference type="ChEBI" id="CHEBI:30013"/>
        <dbReference type="ChEBI" id="CHEBI:30616"/>
        <dbReference type="ChEBI" id="CHEBI:61977"/>
        <dbReference type="ChEBI" id="CHEBI:456216"/>
        <dbReference type="EC" id="2.7.11.1"/>
    </reaction>
</comment>
<dbReference type="GO" id="GO:0004674">
    <property type="term" value="F:protein serine/threonine kinase activity"/>
    <property type="evidence" value="ECO:0007669"/>
    <property type="project" value="UniProtKB-KW"/>
</dbReference>
<proteinExistence type="inferred from homology"/>
<keyword evidence="3" id="KW-0245">EGF-like domain</keyword>
<evidence type="ECO:0000256" key="13">
    <source>
        <dbReference type="ARBA" id="ARBA00023136"/>
    </source>
</evidence>
<dbReference type="AlphaFoldDB" id="A0A8B8QML7"/>
<keyword evidence="8" id="KW-0430">Lectin</keyword>
<reference evidence="28" key="1">
    <citation type="submission" date="2025-04" db="UniProtKB">
        <authorList>
            <consortium name="RefSeq"/>
        </authorList>
    </citation>
    <scope>IDENTIFICATION</scope>
    <source>
        <tissue evidence="29">Leaf</tissue>
    </source>
</reference>
<evidence type="ECO:0000313" key="27">
    <source>
        <dbReference type="Proteomes" id="UP000827889"/>
    </source>
</evidence>
<dbReference type="RefSeq" id="XP_030548305.1">
    <property type="nucleotide sequence ID" value="XM_030692445.1"/>
</dbReference>
<keyword evidence="4" id="KW-0597">Phosphoprotein</keyword>
<feature type="domain" description="Protein kinase" evidence="24">
    <location>
        <begin position="494"/>
        <end position="766"/>
    </location>
</feature>
<dbReference type="InterPro" id="IPR017441">
    <property type="entry name" value="Protein_kinase_ATP_BS"/>
</dbReference>
<dbReference type="PIRSF" id="PIRSF000641">
    <property type="entry name" value="SRK"/>
    <property type="match status" value="1"/>
</dbReference>
<dbReference type="Pfam" id="PF01453">
    <property type="entry name" value="B_lectin"/>
    <property type="match status" value="1"/>
</dbReference>
<keyword evidence="16" id="KW-0325">Glycoprotein</keyword>
<comment type="catalytic activity">
    <reaction evidence="18 19">
        <text>L-seryl-[protein] + ATP = O-phospho-L-seryl-[protein] + ADP + H(+)</text>
        <dbReference type="Rhea" id="RHEA:17989"/>
        <dbReference type="Rhea" id="RHEA-COMP:9863"/>
        <dbReference type="Rhea" id="RHEA-COMP:11604"/>
        <dbReference type="ChEBI" id="CHEBI:15378"/>
        <dbReference type="ChEBI" id="CHEBI:29999"/>
        <dbReference type="ChEBI" id="CHEBI:30616"/>
        <dbReference type="ChEBI" id="CHEBI:83421"/>
        <dbReference type="ChEBI" id="CHEBI:456216"/>
        <dbReference type="EC" id="2.7.11.1"/>
    </reaction>
</comment>